<name>A0AA38WK98_9ASTR</name>
<evidence type="ECO:0000256" key="1">
    <source>
        <dbReference type="SAM" id="MobiDB-lite"/>
    </source>
</evidence>
<keyword evidence="3" id="KW-1185">Reference proteome</keyword>
<feature type="region of interest" description="Disordered" evidence="1">
    <location>
        <begin position="44"/>
        <end position="65"/>
    </location>
</feature>
<proteinExistence type="predicted"/>
<sequence>MVGIDPDIISHKLNVDPSFKPVKQKRRKFAAERNKVINDEDLEAMERKSTKKARKREKCTKSTQETLGNREILNLAPPDSTDLKIRVDLSIWRRQTSSLAIAR</sequence>
<evidence type="ECO:0000313" key="3">
    <source>
        <dbReference type="Proteomes" id="UP001172457"/>
    </source>
</evidence>
<dbReference type="EMBL" id="JARYMX010000001">
    <property type="protein sequence ID" value="KAJ9564197.1"/>
    <property type="molecule type" value="Genomic_DNA"/>
</dbReference>
<dbReference type="AlphaFoldDB" id="A0AA38WK98"/>
<feature type="compositionally biased region" description="Basic residues" evidence="1">
    <location>
        <begin position="49"/>
        <end position="58"/>
    </location>
</feature>
<protein>
    <submittedName>
        <fullName evidence="2">Uncharacterized protein</fullName>
    </submittedName>
</protein>
<accession>A0AA38WK98</accession>
<comment type="caution">
    <text evidence="2">The sequence shown here is derived from an EMBL/GenBank/DDBJ whole genome shotgun (WGS) entry which is preliminary data.</text>
</comment>
<evidence type="ECO:0000313" key="2">
    <source>
        <dbReference type="EMBL" id="KAJ9564197.1"/>
    </source>
</evidence>
<dbReference type="Proteomes" id="UP001172457">
    <property type="component" value="Chromosome 1"/>
</dbReference>
<organism evidence="2 3">
    <name type="scientific">Centaurea solstitialis</name>
    <name type="common">yellow star-thistle</name>
    <dbReference type="NCBI Taxonomy" id="347529"/>
    <lineage>
        <taxon>Eukaryota</taxon>
        <taxon>Viridiplantae</taxon>
        <taxon>Streptophyta</taxon>
        <taxon>Embryophyta</taxon>
        <taxon>Tracheophyta</taxon>
        <taxon>Spermatophyta</taxon>
        <taxon>Magnoliopsida</taxon>
        <taxon>eudicotyledons</taxon>
        <taxon>Gunneridae</taxon>
        <taxon>Pentapetalae</taxon>
        <taxon>asterids</taxon>
        <taxon>campanulids</taxon>
        <taxon>Asterales</taxon>
        <taxon>Asteraceae</taxon>
        <taxon>Carduoideae</taxon>
        <taxon>Cardueae</taxon>
        <taxon>Centaureinae</taxon>
        <taxon>Centaurea</taxon>
    </lineage>
</organism>
<reference evidence="2" key="1">
    <citation type="submission" date="2023-03" db="EMBL/GenBank/DDBJ databases">
        <title>Chromosome-scale reference genome and RAD-based genetic map of yellow starthistle (Centaurea solstitialis) reveal putative structural variation and QTLs associated with invader traits.</title>
        <authorList>
            <person name="Reatini B."/>
            <person name="Cang F.A."/>
            <person name="Jiang Q."/>
            <person name="Mckibben M.T.W."/>
            <person name="Barker M.S."/>
            <person name="Rieseberg L.H."/>
            <person name="Dlugosch K.M."/>
        </authorList>
    </citation>
    <scope>NUCLEOTIDE SEQUENCE</scope>
    <source>
        <strain evidence="2">CAN-66</strain>
        <tissue evidence="2">Leaf</tissue>
    </source>
</reference>
<gene>
    <name evidence="2" type="ORF">OSB04_000163</name>
</gene>